<evidence type="ECO:0000313" key="3">
    <source>
        <dbReference type="Proteomes" id="UP000182412"/>
    </source>
</evidence>
<evidence type="ECO:0000313" key="4">
    <source>
        <dbReference type="Proteomes" id="UP000184263"/>
    </source>
</evidence>
<accession>A0A1M6UZ75</accession>
<dbReference type="Proteomes" id="UP000184263">
    <property type="component" value="Unassembled WGS sequence"/>
</dbReference>
<proteinExistence type="predicted"/>
<sequence length="78" mass="9279">MEKFCRDIWRTIEDTIFEQHGCLLPAGDITVDVILHWNKEEVLGSLKRRGKIASWVQDREFEDGNMRRYKIIVDSEKI</sequence>
<gene>
    <name evidence="1" type="ORF">SAMN05216366_11643</name>
    <name evidence="2" type="ORF">SAMN05216582_11567</name>
</gene>
<reference evidence="1 3" key="1">
    <citation type="submission" date="2016-10" db="EMBL/GenBank/DDBJ databases">
        <authorList>
            <person name="de Groot N.N."/>
        </authorList>
    </citation>
    <scope>NUCLEOTIDE SEQUENCE [LARGE SCALE GENOMIC DNA]</scope>
    <source>
        <strain evidence="1 3">S137</strain>
    </source>
</reference>
<evidence type="ECO:0000313" key="2">
    <source>
        <dbReference type="EMBL" id="SHK74513.1"/>
    </source>
</evidence>
<dbReference type="OrthoDB" id="1666926at2"/>
<protein>
    <submittedName>
        <fullName evidence="2">Uncharacterized protein</fullName>
    </submittedName>
</protein>
<reference evidence="2 4" key="2">
    <citation type="submission" date="2016-11" db="EMBL/GenBank/DDBJ databases">
        <authorList>
            <person name="Jaros S."/>
            <person name="Januszkiewicz K."/>
            <person name="Wedrychowicz H."/>
        </authorList>
    </citation>
    <scope>NUCLEOTIDE SEQUENCE [LARGE SCALE GENOMIC DNA]</scope>
    <source>
        <strain evidence="2 4">HD4</strain>
    </source>
</reference>
<evidence type="ECO:0000313" key="1">
    <source>
        <dbReference type="EMBL" id="SDP38739.1"/>
    </source>
</evidence>
<dbReference type="Proteomes" id="UP000182412">
    <property type="component" value="Unassembled WGS sequence"/>
</dbReference>
<dbReference type="EMBL" id="FNJQ01000016">
    <property type="protein sequence ID" value="SDP38739.1"/>
    <property type="molecule type" value="Genomic_DNA"/>
</dbReference>
<name>A0A1M6UZ75_SELRU</name>
<dbReference type="RefSeq" id="WP_081342507.1">
    <property type="nucleotide sequence ID" value="NZ_FNJQ01000016.1"/>
</dbReference>
<dbReference type="AlphaFoldDB" id="A0A1M6UZ75"/>
<organism evidence="2 4">
    <name type="scientific">Selenomonas ruminantium</name>
    <dbReference type="NCBI Taxonomy" id="971"/>
    <lineage>
        <taxon>Bacteria</taxon>
        <taxon>Bacillati</taxon>
        <taxon>Bacillota</taxon>
        <taxon>Negativicutes</taxon>
        <taxon>Selenomonadales</taxon>
        <taxon>Selenomonadaceae</taxon>
        <taxon>Selenomonas</taxon>
    </lineage>
</organism>
<dbReference type="EMBL" id="FRBC01000015">
    <property type="protein sequence ID" value="SHK74513.1"/>
    <property type="molecule type" value="Genomic_DNA"/>
</dbReference>